<name>A0ABS8Y0Y9_9BURK</name>
<reference evidence="1 2" key="1">
    <citation type="submission" date="2021-12" db="EMBL/GenBank/DDBJ databases">
        <title>Genome seq of P8.</title>
        <authorList>
            <person name="Seo T."/>
        </authorList>
    </citation>
    <scope>NUCLEOTIDE SEQUENCE [LARGE SCALE GENOMIC DNA]</scope>
    <source>
        <strain evidence="1 2">P8</strain>
    </source>
</reference>
<evidence type="ECO:0000313" key="1">
    <source>
        <dbReference type="EMBL" id="MCE4557283.1"/>
    </source>
</evidence>
<accession>A0ABS8Y0Y9</accession>
<dbReference type="Proteomes" id="UP001200741">
    <property type="component" value="Unassembled WGS sequence"/>
</dbReference>
<dbReference type="EMBL" id="JAJTWU010000010">
    <property type="protein sequence ID" value="MCE4557283.1"/>
    <property type="molecule type" value="Genomic_DNA"/>
</dbReference>
<organism evidence="1 2">
    <name type="scientific">Pelomonas cellulosilytica</name>
    <dbReference type="NCBI Taxonomy" id="2906762"/>
    <lineage>
        <taxon>Bacteria</taxon>
        <taxon>Pseudomonadati</taxon>
        <taxon>Pseudomonadota</taxon>
        <taxon>Betaproteobacteria</taxon>
        <taxon>Burkholderiales</taxon>
        <taxon>Sphaerotilaceae</taxon>
        <taxon>Roseateles</taxon>
    </lineage>
</organism>
<dbReference type="RefSeq" id="WP_233374664.1">
    <property type="nucleotide sequence ID" value="NZ_JAJTWU010000010.1"/>
</dbReference>
<proteinExistence type="predicted"/>
<sequence length="380" mass="40315">MSAAGGSVKLRSRLAQRLDGEIAAVGAMPARAAVLQVQRAILWLRHGREAEAREELDRLHARTLVHPRIELAAWLHLAEGLMAYFVGFGGGARDRVRRAQVMARAAGLRSLQALADAWLAQMDFVGRDIDGLICHAQASLAALKPDDHGAAYRVATALASAWSMAAGEAAAQPWWALARQHAVAEGDDAGLAALLYNQSQQRALRIRHAALSGEPGEAPAALLSVESIDRYDDAVGGSARGDLTPLLRAQLLAVQGDHAEAASLLEAQLPAALATGLARLGCSLLADLAWCWANTGEALRARALADQAALEVLAEDQPGCDIDDRATLHARLSQVYAKLGEATLAAAQTEAAAEAWAQDAAQRRDWAERLRAADLAHPQK</sequence>
<protein>
    <submittedName>
        <fullName evidence="1">Uncharacterized protein</fullName>
    </submittedName>
</protein>
<comment type="caution">
    <text evidence="1">The sequence shown here is derived from an EMBL/GenBank/DDBJ whole genome shotgun (WGS) entry which is preliminary data.</text>
</comment>
<evidence type="ECO:0000313" key="2">
    <source>
        <dbReference type="Proteomes" id="UP001200741"/>
    </source>
</evidence>
<gene>
    <name evidence="1" type="ORF">LXT13_23080</name>
</gene>
<keyword evidence="2" id="KW-1185">Reference proteome</keyword>